<keyword evidence="1" id="KW-0812">Transmembrane</keyword>
<feature type="transmembrane region" description="Helical" evidence="1">
    <location>
        <begin position="221"/>
        <end position="244"/>
    </location>
</feature>
<gene>
    <name evidence="2" type="ORF">GRS66_000539</name>
</gene>
<evidence type="ECO:0008006" key="4">
    <source>
        <dbReference type="Google" id="ProtNLM"/>
    </source>
</evidence>
<evidence type="ECO:0000256" key="1">
    <source>
        <dbReference type="SAM" id="Phobius"/>
    </source>
</evidence>
<proteinExistence type="predicted"/>
<evidence type="ECO:0000313" key="2">
    <source>
        <dbReference type="EMBL" id="QID78334.1"/>
    </source>
</evidence>
<keyword evidence="1" id="KW-0472">Membrane</keyword>
<protein>
    <recommendedName>
        <fullName evidence="4">YDL211C-like protein</fullName>
    </recommendedName>
</protein>
<keyword evidence="1" id="KW-1133">Transmembrane helix</keyword>
<evidence type="ECO:0000313" key="3">
    <source>
        <dbReference type="Proteomes" id="UP000501346"/>
    </source>
</evidence>
<dbReference type="EMBL" id="CP048985">
    <property type="protein sequence ID" value="QID78334.1"/>
    <property type="molecule type" value="Genomic_DNA"/>
</dbReference>
<accession>A0A6C1DQ82</accession>
<dbReference type="Proteomes" id="UP000501346">
    <property type="component" value="Chromosome ScIV"/>
</dbReference>
<sequence length="372" mass="40805">MLLNVTSSQYIGTPQSRSLSEIDTSETASLSSAKDHIFALSTVVVSSITTNLIDSLESSIQVPISTAYGTTSFRNNTSSPQYLVSNYTSSVQSNITIDRGLLSTLKTFTTSQVPTIEPSTTKLTTPLSTTFTSTSTSEIYSVFTSENSVYIIYDQEYKFTERSTTFNTHFPQTSVLQESNPPLTFTIPSNTITGDAKLYQYLSGALNTQDASDANNRRTGVIIGSTVGVVIGVVIVIFIGFIIIRNRRNVKNHSKKGFSHDIGKRVSCDEVTETEAPPNPFLNVLNYKVTTNGEGKRDSFENGRDLHRASSSDGIYIAHPYYGMADHESGRFSYVSSYNESTESSIEETSSSASTITRPNIQQTNSFLREII</sequence>
<name>A0A6C1DQ82_SACPS</name>
<organism evidence="2 3">
    <name type="scientific">Saccharomyces pastorianus</name>
    <name type="common">Lager yeast</name>
    <name type="synonym">Saccharomyces cerevisiae x Saccharomyces eubayanus</name>
    <dbReference type="NCBI Taxonomy" id="27292"/>
    <lineage>
        <taxon>Eukaryota</taxon>
        <taxon>Fungi</taxon>
        <taxon>Dikarya</taxon>
        <taxon>Ascomycota</taxon>
        <taxon>Saccharomycotina</taxon>
        <taxon>Saccharomycetes</taxon>
        <taxon>Saccharomycetales</taxon>
        <taxon>Saccharomycetaceae</taxon>
        <taxon>Saccharomyces</taxon>
    </lineage>
</organism>
<keyword evidence="3" id="KW-1185">Reference proteome</keyword>
<dbReference type="OrthoDB" id="4062958at2759"/>
<reference evidence="2 3" key="1">
    <citation type="journal article" date="2019" name="BMC Genomics">
        <title>Chromosome level assembly and comparative genome analysis confirm lager-brewing yeasts originated from a single hybridization.</title>
        <authorList>
            <person name="Salazar A.N."/>
            <person name="Gorter de Vries A.R."/>
            <person name="van den Broek M."/>
            <person name="Brouwers N."/>
            <person name="de la Torre Cortes P."/>
            <person name="Kuijpers N.G.A."/>
            <person name="Daran J.G."/>
            <person name="Abeel T."/>
        </authorList>
    </citation>
    <scope>NUCLEOTIDE SEQUENCE [LARGE SCALE GENOMIC DNA]</scope>
    <source>
        <strain evidence="2 3">CBS 1483</strain>
    </source>
</reference>
<dbReference type="AlphaFoldDB" id="A0A6C1DQ82"/>